<evidence type="ECO:0000313" key="3">
    <source>
        <dbReference type="Proteomes" id="UP001519271"/>
    </source>
</evidence>
<dbReference type="Pfam" id="PF01695">
    <property type="entry name" value="IstB_IS21"/>
    <property type="match status" value="1"/>
</dbReference>
<organism evidence="2 3">
    <name type="scientific">Youngiibacter multivorans</name>
    <dbReference type="NCBI Taxonomy" id="937251"/>
    <lineage>
        <taxon>Bacteria</taxon>
        <taxon>Bacillati</taxon>
        <taxon>Bacillota</taxon>
        <taxon>Clostridia</taxon>
        <taxon>Eubacteriales</taxon>
        <taxon>Clostridiaceae</taxon>
        <taxon>Youngiibacter</taxon>
    </lineage>
</organism>
<dbReference type="InterPro" id="IPR028350">
    <property type="entry name" value="DNAC/IstB-like"/>
</dbReference>
<sequence>MIHDETRRKLRALKLDELVEYLDMHITESDKLGLSFDEKLQLMIDYLYQAKFNTKTEHLIKLSKFRLPRAELNDIHYVQRGIDKLKMLEVGTCSFMHDYQNIVFQGFTGSGKTYLACAIGKQACKQQYRTRYIRVPDLLMEYDEYRLLPKGKQKLLKKYSAYQLLILDEWLLEEISDEERYFLFELLERRYGAASNIFCTQFRKDDWHGRLGGGTPADAIMDRIVHDSIYIETGSLNMREFYSSRR</sequence>
<accession>A0ABS4G6P9</accession>
<dbReference type="InterPro" id="IPR027417">
    <property type="entry name" value="P-loop_NTPase"/>
</dbReference>
<evidence type="ECO:0000313" key="2">
    <source>
        <dbReference type="EMBL" id="MBP1920201.1"/>
    </source>
</evidence>
<reference evidence="2 3" key="1">
    <citation type="submission" date="2021-03" db="EMBL/GenBank/DDBJ databases">
        <title>Genomic Encyclopedia of Type Strains, Phase IV (KMG-IV): sequencing the most valuable type-strain genomes for metagenomic binning, comparative biology and taxonomic classification.</title>
        <authorList>
            <person name="Goeker M."/>
        </authorList>
    </citation>
    <scope>NUCLEOTIDE SEQUENCE [LARGE SCALE GENOMIC DNA]</scope>
    <source>
        <strain evidence="2 3">DSM 6139</strain>
    </source>
</reference>
<dbReference type="PIRSF" id="PIRSF003073">
    <property type="entry name" value="DNAC_TnpB_IstB"/>
    <property type="match status" value="1"/>
</dbReference>
<dbReference type="PANTHER" id="PTHR30050:SF4">
    <property type="entry name" value="ATP-BINDING PROTEIN RV3427C IN INSERTION SEQUENCE-RELATED"/>
    <property type="match status" value="1"/>
</dbReference>
<dbReference type="InterPro" id="IPR002611">
    <property type="entry name" value="IstB_ATP-bd"/>
</dbReference>
<dbReference type="EMBL" id="JAGGKC010000025">
    <property type="protein sequence ID" value="MBP1920201.1"/>
    <property type="molecule type" value="Genomic_DNA"/>
</dbReference>
<dbReference type="PANTHER" id="PTHR30050">
    <property type="entry name" value="CHROMOSOMAL REPLICATION INITIATOR PROTEIN DNAA"/>
    <property type="match status" value="1"/>
</dbReference>
<dbReference type="SUPFAM" id="SSF52540">
    <property type="entry name" value="P-loop containing nucleoside triphosphate hydrolases"/>
    <property type="match status" value="1"/>
</dbReference>
<dbReference type="CDD" id="cd00009">
    <property type="entry name" value="AAA"/>
    <property type="match status" value="1"/>
</dbReference>
<dbReference type="Gene3D" id="3.40.50.300">
    <property type="entry name" value="P-loop containing nucleotide triphosphate hydrolases"/>
    <property type="match status" value="1"/>
</dbReference>
<name>A0ABS4G6P9_9CLOT</name>
<keyword evidence="3" id="KW-1185">Reference proteome</keyword>
<gene>
    <name evidence="2" type="ORF">J2Z34_002699</name>
</gene>
<feature type="domain" description="IstB-like ATP-binding" evidence="1">
    <location>
        <begin position="10"/>
        <end position="239"/>
    </location>
</feature>
<dbReference type="RefSeq" id="WP_209460381.1">
    <property type="nucleotide sequence ID" value="NZ_JAGGKC010000025.1"/>
</dbReference>
<proteinExistence type="predicted"/>
<dbReference type="Proteomes" id="UP001519271">
    <property type="component" value="Unassembled WGS sequence"/>
</dbReference>
<evidence type="ECO:0000259" key="1">
    <source>
        <dbReference type="Pfam" id="PF01695"/>
    </source>
</evidence>
<protein>
    <submittedName>
        <fullName evidence="2">DNA replication protein DnaC</fullName>
    </submittedName>
</protein>
<comment type="caution">
    <text evidence="2">The sequence shown here is derived from an EMBL/GenBank/DDBJ whole genome shotgun (WGS) entry which is preliminary data.</text>
</comment>